<keyword evidence="3" id="KW-0472">Membrane</keyword>
<evidence type="ECO:0000259" key="4">
    <source>
        <dbReference type="Pfam" id="PF13472"/>
    </source>
</evidence>
<dbReference type="InterPro" id="IPR036514">
    <property type="entry name" value="SGNH_hydro_sf"/>
</dbReference>
<dbReference type="CDD" id="cd01821">
    <property type="entry name" value="Rhamnogalacturan_acetylesterase_like"/>
    <property type="match status" value="1"/>
</dbReference>
<evidence type="ECO:0000313" key="5">
    <source>
        <dbReference type="EMBL" id="AMP99088.1"/>
    </source>
</evidence>
<proteinExistence type="inferred from homology"/>
<dbReference type="PATRIC" id="fig|188932.3.peg.2295"/>
<dbReference type="RefSeq" id="WP_068400514.1">
    <property type="nucleotide sequence ID" value="NZ_CP014504.1"/>
</dbReference>
<name>A0A127VDS8_9SPHI</name>
<dbReference type="Gene3D" id="3.40.50.1110">
    <property type="entry name" value="SGNH hydrolase"/>
    <property type="match status" value="1"/>
</dbReference>
<dbReference type="SUPFAM" id="SSF52266">
    <property type="entry name" value="SGNH hydrolase"/>
    <property type="match status" value="1"/>
</dbReference>
<comment type="similarity">
    <text evidence="1">Belongs to the 'GDSL' lipolytic enzyme family.</text>
</comment>
<keyword evidence="3" id="KW-1133">Transmembrane helix</keyword>
<dbReference type="GO" id="GO:0016788">
    <property type="term" value="F:hydrolase activity, acting on ester bonds"/>
    <property type="evidence" value="ECO:0007669"/>
    <property type="project" value="UniProtKB-ARBA"/>
</dbReference>
<dbReference type="KEGG" id="pcm:AY601_2190"/>
<feature type="domain" description="SGNH hydrolase-type esterase" evidence="4">
    <location>
        <begin position="36"/>
        <end position="228"/>
    </location>
</feature>
<evidence type="ECO:0000313" key="6">
    <source>
        <dbReference type="Proteomes" id="UP000071561"/>
    </source>
</evidence>
<keyword evidence="2" id="KW-0378">Hydrolase</keyword>
<protein>
    <submittedName>
        <fullName evidence="5">Lipolytic protein G-D-S-L family</fullName>
    </submittedName>
</protein>
<dbReference type="EMBL" id="CP014504">
    <property type="protein sequence ID" value="AMP99088.1"/>
    <property type="molecule type" value="Genomic_DNA"/>
</dbReference>
<sequence length="252" mass="28997">MKRLLQPIIYLLTITSLMLMMSFYWPAKNITIYLAGDSTMSEKNIRTYPETGWGMPFALFFDSTVTVKNIAKNGRSTKTFITEGLWKQITNQLKADDYVFIQFGHNDESPTKASYTPEAAYKNNLRLFIKETREKNAIPILITPVSRRRFNAAGQIEETHEVYSGLVRTVAQEQNVKLIDLDNESRALFQELGPENSKMLFNQLKAGENPNYPEGKTDNTHFNEMGARKIAEIILREIKKQKLSLADRIYKK</sequence>
<gene>
    <name evidence="5" type="ORF">AY601_2190</name>
</gene>
<evidence type="ECO:0000256" key="2">
    <source>
        <dbReference type="ARBA" id="ARBA00022801"/>
    </source>
</evidence>
<dbReference type="InterPro" id="IPR013830">
    <property type="entry name" value="SGNH_hydro"/>
</dbReference>
<reference evidence="5 6" key="1">
    <citation type="submission" date="2016-03" db="EMBL/GenBank/DDBJ databases">
        <title>Complete genome sequence of Pedobacter cryoconitis PAMC 27485.</title>
        <authorList>
            <person name="Lee J."/>
            <person name="Kim O.-S."/>
        </authorList>
    </citation>
    <scope>NUCLEOTIDE SEQUENCE [LARGE SCALE GENOMIC DNA]</scope>
    <source>
        <strain evidence="5 6">PAMC 27485</strain>
    </source>
</reference>
<keyword evidence="6" id="KW-1185">Reference proteome</keyword>
<dbReference type="AlphaFoldDB" id="A0A127VDS8"/>
<dbReference type="PANTHER" id="PTHR43695:SF1">
    <property type="entry name" value="RHAMNOGALACTURONAN ACETYLESTERASE"/>
    <property type="match status" value="1"/>
</dbReference>
<organism evidence="5 6">
    <name type="scientific">Pedobacter cryoconitis</name>
    <dbReference type="NCBI Taxonomy" id="188932"/>
    <lineage>
        <taxon>Bacteria</taxon>
        <taxon>Pseudomonadati</taxon>
        <taxon>Bacteroidota</taxon>
        <taxon>Sphingobacteriia</taxon>
        <taxon>Sphingobacteriales</taxon>
        <taxon>Sphingobacteriaceae</taxon>
        <taxon>Pedobacter</taxon>
    </lineage>
</organism>
<evidence type="ECO:0000256" key="1">
    <source>
        <dbReference type="ARBA" id="ARBA00008668"/>
    </source>
</evidence>
<keyword evidence="3" id="KW-0812">Transmembrane</keyword>
<accession>A0A127VDS8</accession>
<dbReference type="InterPro" id="IPR037459">
    <property type="entry name" value="RhgT-like"/>
</dbReference>
<dbReference type="Proteomes" id="UP000071561">
    <property type="component" value="Chromosome"/>
</dbReference>
<dbReference type="OrthoDB" id="9807041at2"/>
<dbReference type="PANTHER" id="PTHR43695">
    <property type="entry name" value="PUTATIVE (AFU_ORTHOLOGUE AFUA_2G17250)-RELATED"/>
    <property type="match status" value="1"/>
</dbReference>
<feature type="transmembrane region" description="Helical" evidence="3">
    <location>
        <begin position="7"/>
        <end position="25"/>
    </location>
</feature>
<evidence type="ECO:0000256" key="3">
    <source>
        <dbReference type="SAM" id="Phobius"/>
    </source>
</evidence>
<dbReference type="Pfam" id="PF13472">
    <property type="entry name" value="Lipase_GDSL_2"/>
    <property type="match status" value="1"/>
</dbReference>